<keyword evidence="2" id="KW-0677">Repeat</keyword>
<dbReference type="AlphaFoldDB" id="A0A061D2K2"/>
<gene>
    <name evidence="4" type="ORF">BBBOND_0111160</name>
</gene>
<name>A0A061D2K2_BABBI</name>
<dbReference type="InterPro" id="IPR036322">
    <property type="entry name" value="WD40_repeat_dom_sf"/>
</dbReference>
<dbReference type="Gene3D" id="2.130.10.10">
    <property type="entry name" value="YVTN repeat-like/Quinoprotein amine dehydrogenase"/>
    <property type="match status" value="1"/>
</dbReference>
<evidence type="ECO:0000313" key="4">
    <source>
        <dbReference type="EMBL" id="CDR94818.1"/>
    </source>
</evidence>
<sequence length="385" mass="42818">MLPCSHSIASSPSIGGFSDARFNQDRSCLAVSCAAGFRIYNCNPFSLACERDLSAHVGGGVRTVEMMYRCNIVAAVGDDSAAWNSSQTSRASAEWTRNVLLLWDDKECCEIARLMFNSSITNVKLSRHLLVVAVVDEVHVYHLHDMNLLDTYSTFYNPEGLCSLASNCDVDTVAFPSPTRGMIGMAYYHLDCSDGALLGREGKTILAHNSDITALGLSVDGLLLMSASRHGHFVRLWNAFSVQLLQEFRKVPGMGLIHLCVLSPDATILCTVSNRNAVLVYRVNPQSPRVRRDGRDESFASARRVSSAPTNGLDNFRLCLHIKLMRVRRLYTFYAWPFSRYYPEDMVVACTFLPTTNNLLLVLSNGHVHRLGVNYRLRLLADHSL</sequence>
<reference evidence="5" key="1">
    <citation type="journal article" date="2014" name="Nucleic Acids Res.">
        <title>The evolutionary dynamics of variant antigen genes in Babesia reveal a history of genomic innovation underlying host-parasite interaction.</title>
        <authorList>
            <person name="Jackson A.P."/>
            <person name="Otto T.D."/>
            <person name="Darby A."/>
            <person name="Ramaprasad A."/>
            <person name="Xia D."/>
            <person name="Echaide I.E."/>
            <person name="Farber M."/>
            <person name="Gahlot S."/>
            <person name="Gamble J."/>
            <person name="Gupta D."/>
            <person name="Gupta Y."/>
            <person name="Jackson L."/>
            <person name="Malandrin L."/>
            <person name="Malas T.B."/>
            <person name="Moussa E."/>
            <person name="Nair M."/>
            <person name="Reid A.J."/>
            <person name="Sanders M."/>
            <person name="Sharma J."/>
            <person name="Tracey A."/>
            <person name="Quail M.A."/>
            <person name="Weir W."/>
            <person name="Wastling J.M."/>
            <person name="Hall N."/>
            <person name="Willadsen P."/>
            <person name="Lingelbach K."/>
            <person name="Shiels B."/>
            <person name="Tait A."/>
            <person name="Berriman M."/>
            <person name="Allred D.R."/>
            <person name="Pain A."/>
        </authorList>
    </citation>
    <scope>NUCLEOTIDE SEQUENCE [LARGE SCALE GENOMIC DNA]</scope>
    <source>
        <strain evidence="5">Bond</strain>
    </source>
</reference>
<comment type="similarity">
    <text evidence="3">Belongs to the WD repeat PROPPIN family.</text>
</comment>
<keyword evidence="1" id="KW-0853">WD repeat</keyword>
<dbReference type="OrthoDB" id="1667587at2759"/>
<dbReference type="VEuPathDB" id="PiroplasmaDB:BBBOND_0111160"/>
<dbReference type="RefSeq" id="XP_012767004.1">
    <property type="nucleotide sequence ID" value="XM_012911550.1"/>
</dbReference>
<accession>A0A061D2K2</accession>
<dbReference type="InterPro" id="IPR015943">
    <property type="entry name" value="WD40/YVTN_repeat-like_dom_sf"/>
</dbReference>
<evidence type="ECO:0000256" key="3">
    <source>
        <dbReference type="ARBA" id="ARBA00025740"/>
    </source>
</evidence>
<evidence type="ECO:0000313" key="5">
    <source>
        <dbReference type="Proteomes" id="UP000033188"/>
    </source>
</evidence>
<dbReference type="InterPro" id="IPR048720">
    <property type="entry name" value="PROPPIN"/>
</dbReference>
<dbReference type="EMBL" id="LK391707">
    <property type="protein sequence ID" value="CDR94818.1"/>
    <property type="molecule type" value="Genomic_DNA"/>
</dbReference>
<dbReference type="Pfam" id="PF21032">
    <property type="entry name" value="PROPPIN"/>
    <property type="match status" value="1"/>
</dbReference>
<proteinExistence type="inferred from homology"/>
<protein>
    <submittedName>
        <fullName evidence="4">Uncharacterized protein</fullName>
    </submittedName>
</protein>
<dbReference type="OMA" id="FACGTEQ"/>
<dbReference type="GeneID" id="24563359"/>
<keyword evidence="5" id="KW-1185">Reference proteome</keyword>
<dbReference type="Proteomes" id="UP000033188">
    <property type="component" value="Chromosome 1"/>
</dbReference>
<evidence type="ECO:0000256" key="2">
    <source>
        <dbReference type="ARBA" id="ARBA00022737"/>
    </source>
</evidence>
<dbReference type="PANTHER" id="PTHR11227">
    <property type="entry name" value="WD-REPEAT PROTEIN INTERACTING WITH PHOSPHOINOSIDES WIPI -RELATED"/>
    <property type="match status" value="1"/>
</dbReference>
<dbReference type="KEGG" id="bbig:BBBOND_0111160"/>
<evidence type="ECO:0000256" key="1">
    <source>
        <dbReference type="ARBA" id="ARBA00022574"/>
    </source>
</evidence>
<organism evidence="4 5">
    <name type="scientific">Babesia bigemina</name>
    <dbReference type="NCBI Taxonomy" id="5866"/>
    <lineage>
        <taxon>Eukaryota</taxon>
        <taxon>Sar</taxon>
        <taxon>Alveolata</taxon>
        <taxon>Apicomplexa</taxon>
        <taxon>Aconoidasida</taxon>
        <taxon>Piroplasmida</taxon>
        <taxon>Babesiidae</taxon>
        <taxon>Babesia</taxon>
    </lineage>
</organism>
<dbReference type="STRING" id="5866.A0A061D2K2"/>
<dbReference type="SUPFAM" id="SSF50978">
    <property type="entry name" value="WD40 repeat-like"/>
    <property type="match status" value="1"/>
</dbReference>